<evidence type="ECO:0000313" key="8">
    <source>
        <dbReference type="EMBL" id="PXY00856.1"/>
    </source>
</evidence>
<name>A0A2V3ZWZ7_9BACT</name>
<dbReference type="EMBL" id="QFLI01000005">
    <property type="protein sequence ID" value="PXY00856.1"/>
    <property type="molecule type" value="Genomic_DNA"/>
</dbReference>
<dbReference type="OrthoDB" id="8772092at2"/>
<dbReference type="GO" id="GO:0046103">
    <property type="term" value="P:inosine biosynthetic process"/>
    <property type="evidence" value="ECO:0007669"/>
    <property type="project" value="TreeGrafter"/>
</dbReference>
<dbReference type="Pfam" id="PF00962">
    <property type="entry name" value="A_deaminase"/>
    <property type="match status" value="1"/>
</dbReference>
<dbReference type="AlphaFoldDB" id="A0A2V3ZWZ7"/>
<gene>
    <name evidence="8" type="ORF">DF185_13235</name>
</gene>
<evidence type="ECO:0000256" key="2">
    <source>
        <dbReference type="ARBA" id="ARBA00006676"/>
    </source>
</evidence>
<dbReference type="GO" id="GO:0005829">
    <property type="term" value="C:cytosol"/>
    <property type="evidence" value="ECO:0007669"/>
    <property type="project" value="TreeGrafter"/>
</dbReference>
<evidence type="ECO:0000256" key="3">
    <source>
        <dbReference type="ARBA" id="ARBA00012784"/>
    </source>
</evidence>
<keyword evidence="5" id="KW-0378">Hydrolase</keyword>
<dbReference type="PANTHER" id="PTHR11409:SF43">
    <property type="entry name" value="ADENOSINE DEAMINASE"/>
    <property type="match status" value="1"/>
</dbReference>
<evidence type="ECO:0000256" key="4">
    <source>
        <dbReference type="ARBA" id="ARBA00022723"/>
    </source>
</evidence>
<dbReference type="GO" id="GO:0046872">
    <property type="term" value="F:metal ion binding"/>
    <property type="evidence" value="ECO:0007669"/>
    <property type="project" value="UniProtKB-KW"/>
</dbReference>
<dbReference type="GO" id="GO:0006154">
    <property type="term" value="P:adenosine catabolic process"/>
    <property type="evidence" value="ECO:0007669"/>
    <property type="project" value="TreeGrafter"/>
</dbReference>
<evidence type="ECO:0000259" key="7">
    <source>
        <dbReference type="Pfam" id="PF00962"/>
    </source>
</evidence>
<keyword evidence="6" id="KW-0862">Zinc</keyword>
<keyword evidence="4" id="KW-0479">Metal-binding</keyword>
<dbReference type="EC" id="3.5.4.4" evidence="3"/>
<sequence>MNNLRATIDILFRKLLPNQAINSYFNLRRSDNLVESAWKTDENQSQVFYHLDYYSHNELGNVWQKVQEDWALDADTGKVSVFGLLHEFGKNTLKQIGHDLAVDYPQLLRWRELSHLVGEDLLTTCFLAQRDKVSRHQRTFFAWRPVLSTNNHRLKVMLEKGVAENHFHLQGSAPHSQITWIALMNRVTNRKKDFKDFLEKGKLEPETSYGTNAERSDLYVLVLKAAYIRLFLFQILQGVKHNEKLFSNKNLEVLLNSKTDPDGLSMISNVNDLQREINSNRILFGKLIDPSVEVGIPDYCIPKNIHEQNFNGNILLCGERKFLYDCFQAYFQGNKNFLPYADLFYAYLLIKSKFREEMIQVNKNVGFSNFQNYQNRKKMFLTNKREIYLKALNCMAVQTSKDNQAIESFETRIPPQNSKYENREILNSLDKACNSKIFSDPNHSHINEFLKRYEKNGEEKKEDFFYVPHFIKKDDKVKTKKEIEKLMNSLTSRDSKVRQQVKVQAQALVALRNGINQAAKRIYGIDAASSEFSCRPEAFAQAYRFLKYQRLDGRFDQLREKKDMPVLKATFHAGEDFYDVVDGLRAIDEAIKFLNLEEGDRLGHALALGINPREYYEGKHKDLMLPKQWHLDNISWLISRINKYNLHEHASYASYLQWEFRTLFNEIYGHEKDLQDVSPELYYEGWKLRGDDPTLYSSDGKFKEHQNITFWQRCAVNEVYPDGGAKRKVGMVNKLYYLYHFDVEAKNKGAKIKRFEVKNEYIKVVESVQKHFQLEVAEKHLGIETNPSSNYLIGTFKRYDKHPLVNFYNLGLELDPQKLQNCPQLFVSINTDDQGVFNTYLENEYALMALALEKMEDEDGKKIYKPAMIYDWLDRIRQMGLEMSFKQE</sequence>
<dbReference type="Gene3D" id="3.20.20.140">
    <property type="entry name" value="Metal-dependent hydrolases"/>
    <property type="match status" value="2"/>
</dbReference>
<reference evidence="8 9" key="1">
    <citation type="submission" date="2018-05" db="EMBL/GenBank/DDBJ databases">
        <title>Marinifilum breve JC075T sp. nov., a marine bacterium isolated from Yongle Blue Hole in the South China Sea.</title>
        <authorList>
            <person name="Fu T."/>
        </authorList>
    </citation>
    <scope>NUCLEOTIDE SEQUENCE [LARGE SCALE GENOMIC DNA]</scope>
    <source>
        <strain evidence="8 9">JC075</strain>
    </source>
</reference>
<comment type="caution">
    <text evidence="8">The sequence shown here is derived from an EMBL/GenBank/DDBJ whole genome shotgun (WGS) entry which is preliminary data.</text>
</comment>
<dbReference type="Proteomes" id="UP000248079">
    <property type="component" value="Unassembled WGS sequence"/>
</dbReference>
<proteinExistence type="inferred from homology"/>
<protein>
    <recommendedName>
        <fullName evidence="3">adenosine deaminase</fullName>
        <ecNumber evidence="3">3.5.4.4</ecNumber>
    </recommendedName>
</protein>
<dbReference type="InterPro" id="IPR032466">
    <property type="entry name" value="Metal_Hydrolase"/>
</dbReference>
<evidence type="ECO:0000313" key="9">
    <source>
        <dbReference type="Proteomes" id="UP000248079"/>
    </source>
</evidence>
<dbReference type="RefSeq" id="WP_110361222.1">
    <property type="nucleotide sequence ID" value="NZ_QFLI01000005.1"/>
</dbReference>
<comment type="cofactor">
    <cofactor evidence="1">
        <name>Zn(2+)</name>
        <dbReference type="ChEBI" id="CHEBI:29105"/>
    </cofactor>
</comment>
<comment type="similarity">
    <text evidence="2">Belongs to the metallo-dependent hydrolases superfamily. Adenosine and AMP deaminases family.</text>
</comment>
<evidence type="ECO:0000256" key="5">
    <source>
        <dbReference type="ARBA" id="ARBA00022801"/>
    </source>
</evidence>
<feature type="domain" description="Adenosine deaminase" evidence="7">
    <location>
        <begin position="776"/>
        <end position="877"/>
    </location>
</feature>
<dbReference type="SUPFAM" id="SSF51556">
    <property type="entry name" value="Metallo-dependent hydrolases"/>
    <property type="match status" value="1"/>
</dbReference>
<accession>A0A2V3ZWZ7</accession>
<dbReference type="GO" id="GO:0043103">
    <property type="term" value="P:hypoxanthine salvage"/>
    <property type="evidence" value="ECO:0007669"/>
    <property type="project" value="TreeGrafter"/>
</dbReference>
<evidence type="ECO:0000256" key="6">
    <source>
        <dbReference type="ARBA" id="ARBA00022833"/>
    </source>
</evidence>
<dbReference type="PANTHER" id="PTHR11409">
    <property type="entry name" value="ADENOSINE DEAMINASE"/>
    <property type="match status" value="1"/>
</dbReference>
<organism evidence="8 9">
    <name type="scientific">Marinifilum breve</name>
    <dbReference type="NCBI Taxonomy" id="2184082"/>
    <lineage>
        <taxon>Bacteria</taxon>
        <taxon>Pseudomonadati</taxon>
        <taxon>Bacteroidota</taxon>
        <taxon>Bacteroidia</taxon>
        <taxon>Marinilabiliales</taxon>
        <taxon>Marinifilaceae</taxon>
    </lineage>
</organism>
<evidence type="ECO:0000256" key="1">
    <source>
        <dbReference type="ARBA" id="ARBA00001947"/>
    </source>
</evidence>
<keyword evidence="9" id="KW-1185">Reference proteome</keyword>
<dbReference type="InterPro" id="IPR006330">
    <property type="entry name" value="Ado/ade_deaminase"/>
</dbReference>
<dbReference type="InterPro" id="IPR001365">
    <property type="entry name" value="A_deaminase_dom"/>
</dbReference>
<dbReference type="GO" id="GO:0004000">
    <property type="term" value="F:adenosine deaminase activity"/>
    <property type="evidence" value="ECO:0007669"/>
    <property type="project" value="TreeGrafter"/>
</dbReference>